<dbReference type="Gene3D" id="3.20.20.60">
    <property type="entry name" value="Phosphoenolpyruvate-binding domains"/>
    <property type="match status" value="1"/>
</dbReference>
<dbReference type="GO" id="GO:0003824">
    <property type="term" value="F:catalytic activity"/>
    <property type="evidence" value="ECO:0007669"/>
    <property type="project" value="InterPro"/>
</dbReference>
<protein>
    <recommendedName>
        <fullName evidence="6">HpcH/HpaI aldolase/citrate lyase domain-containing protein</fullName>
    </recommendedName>
</protein>
<evidence type="ECO:0000256" key="3">
    <source>
        <dbReference type="ARBA" id="ARBA00022842"/>
    </source>
</evidence>
<dbReference type="PANTHER" id="PTHR32308:SF10">
    <property type="entry name" value="CITRATE LYASE SUBUNIT BETA"/>
    <property type="match status" value="1"/>
</dbReference>
<evidence type="ECO:0000313" key="8">
    <source>
        <dbReference type="Proteomes" id="UP000193529"/>
    </source>
</evidence>
<feature type="binding site" evidence="5">
    <location>
        <position position="116"/>
    </location>
    <ligand>
        <name>Mg(2+)</name>
        <dbReference type="ChEBI" id="CHEBI:18420"/>
    </ligand>
</feature>
<name>A0A1X1ZF57_9MYCO</name>
<proteinExistence type="predicted"/>
<reference evidence="7 8" key="1">
    <citation type="submission" date="2016-01" db="EMBL/GenBank/DDBJ databases">
        <title>The new phylogeny of the genus Mycobacterium.</title>
        <authorList>
            <person name="Tarcisio F."/>
            <person name="Conor M."/>
            <person name="Antonella G."/>
            <person name="Elisabetta G."/>
            <person name="Giulia F.S."/>
            <person name="Sara T."/>
            <person name="Anna F."/>
            <person name="Clotilde B."/>
            <person name="Roberto B."/>
            <person name="Veronica D.S."/>
            <person name="Fabio R."/>
            <person name="Monica P."/>
            <person name="Olivier J."/>
            <person name="Enrico T."/>
            <person name="Nicola S."/>
        </authorList>
    </citation>
    <scope>NUCLEOTIDE SEQUENCE [LARGE SCALE GENOMIC DNA]</scope>
    <source>
        <strain evidence="7 8">DSM 44572</strain>
    </source>
</reference>
<dbReference type="PANTHER" id="PTHR32308">
    <property type="entry name" value="LYASE BETA SUBUNIT, PUTATIVE (AFU_ORTHOLOGUE AFUA_4G13030)-RELATED"/>
    <property type="match status" value="1"/>
</dbReference>
<feature type="binding site" evidence="4">
    <location>
        <position position="116"/>
    </location>
    <ligand>
        <name>substrate</name>
    </ligand>
</feature>
<dbReference type="InterPro" id="IPR040442">
    <property type="entry name" value="Pyrv_kinase-like_dom_sf"/>
</dbReference>
<dbReference type="GO" id="GO:0000287">
    <property type="term" value="F:magnesium ion binding"/>
    <property type="evidence" value="ECO:0007669"/>
    <property type="project" value="TreeGrafter"/>
</dbReference>
<keyword evidence="2 5" id="KW-0479">Metal-binding</keyword>
<dbReference type="PIRSF" id="PIRSF015582">
    <property type="entry name" value="Cit_lyase_B"/>
    <property type="match status" value="1"/>
</dbReference>
<comment type="cofactor">
    <cofactor evidence="1">
        <name>Mg(2+)</name>
        <dbReference type="ChEBI" id="CHEBI:18420"/>
    </cofactor>
</comment>
<sequence length="289" mass="31502">MIGRALASAADGVFLDLEDAVAPDEKDSARERCIEALRNPEWGAKARSVRINQIGSPHSIDDILEIVGRCGSNLDSLIIPKIQRTQDLTYIDTLLTELERKWRLAPGRIRLEVLIEDAVALSRIEDIAQCCARLDAMVLGYGDLSASLRTREAVMASSPIPDMWHYARARFVTACRASGIQPIDGAHPDFRDLTAVLRDARWSAAMGMAGKWVIHPAQIDVVNRVFTPSPAEVDHARRALAALKAAIRAGRGSAEFEGSMIDAASVRTYQDLIDFADATTRSDAVAATP</sequence>
<feature type="binding site" evidence="5">
    <location>
        <position position="143"/>
    </location>
    <ligand>
        <name>Mg(2+)</name>
        <dbReference type="ChEBI" id="CHEBI:18420"/>
    </ligand>
</feature>
<dbReference type="InterPro" id="IPR005000">
    <property type="entry name" value="Aldolase/citrate-lyase_domain"/>
</dbReference>
<dbReference type="GO" id="GO:0006107">
    <property type="term" value="P:oxaloacetate metabolic process"/>
    <property type="evidence" value="ECO:0007669"/>
    <property type="project" value="TreeGrafter"/>
</dbReference>
<dbReference type="Pfam" id="PF03328">
    <property type="entry name" value="HpcH_HpaI"/>
    <property type="match status" value="1"/>
</dbReference>
<organism evidence="7 8">
    <name type="scientific">Mycobacterium palustre</name>
    <dbReference type="NCBI Taxonomy" id="153971"/>
    <lineage>
        <taxon>Bacteria</taxon>
        <taxon>Bacillati</taxon>
        <taxon>Actinomycetota</taxon>
        <taxon>Actinomycetes</taxon>
        <taxon>Mycobacteriales</taxon>
        <taxon>Mycobacteriaceae</taxon>
        <taxon>Mycobacterium</taxon>
        <taxon>Mycobacterium simiae complex</taxon>
    </lineage>
</organism>
<keyword evidence="8" id="KW-1185">Reference proteome</keyword>
<dbReference type="InterPro" id="IPR011206">
    <property type="entry name" value="Citrate_lyase_beta/mcl1/mcl2"/>
</dbReference>
<gene>
    <name evidence="7" type="ORF">AWC19_13590</name>
</gene>
<dbReference type="OrthoDB" id="9768429at2"/>
<evidence type="ECO:0000256" key="4">
    <source>
        <dbReference type="PIRSR" id="PIRSR015582-1"/>
    </source>
</evidence>
<dbReference type="STRING" id="153971.AWC19_13590"/>
<dbReference type="AlphaFoldDB" id="A0A1X1ZF57"/>
<dbReference type="Proteomes" id="UP000193529">
    <property type="component" value="Unassembled WGS sequence"/>
</dbReference>
<feature type="binding site" evidence="4">
    <location>
        <position position="50"/>
    </location>
    <ligand>
        <name>substrate</name>
    </ligand>
</feature>
<dbReference type="SUPFAM" id="SSF51621">
    <property type="entry name" value="Phosphoenolpyruvate/pyruvate domain"/>
    <property type="match status" value="1"/>
</dbReference>
<keyword evidence="3 5" id="KW-0460">Magnesium</keyword>
<comment type="caution">
    <text evidence="7">The sequence shown here is derived from an EMBL/GenBank/DDBJ whole genome shotgun (WGS) entry which is preliminary data.</text>
</comment>
<accession>A0A1X1ZF57</accession>
<evidence type="ECO:0000256" key="5">
    <source>
        <dbReference type="PIRSR" id="PIRSR015582-2"/>
    </source>
</evidence>
<dbReference type="EMBL" id="LQPJ01000116">
    <property type="protein sequence ID" value="ORW21979.1"/>
    <property type="molecule type" value="Genomic_DNA"/>
</dbReference>
<evidence type="ECO:0000313" key="7">
    <source>
        <dbReference type="EMBL" id="ORW21979.1"/>
    </source>
</evidence>
<evidence type="ECO:0000256" key="1">
    <source>
        <dbReference type="ARBA" id="ARBA00001946"/>
    </source>
</evidence>
<evidence type="ECO:0000259" key="6">
    <source>
        <dbReference type="Pfam" id="PF03328"/>
    </source>
</evidence>
<feature type="domain" description="HpcH/HpaI aldolase/citrate lyase" evidence="6">
    <location>
        <begin position="1"/>
        <end position="216"/>
    </location>
</feature>
<evidence type="ECO:0000256" key="2">
    <source>
        <dbReference type="ARBA" id="ARBA00022723"/>
    </source>
</evidence>
<dbReference type="InterPro" id="IPR015813">
    <property type="entry name" value="Pyrv/PenolPyrv_kinase-like_dom"/>
</dbReference>